<protein>
    <submittedName>
        <fullName evidence="1">Uncharacterized protein</fullName>
    </submittedName>
</protein>
<evidence type="ECO:0000313" key="2">
    <source>
        <dbReference type="Proteomes" id="UP000585474"/>
    </source>
</evidence>
<gene>
    <name evidence="1" type="ORF">Acr_17g0013860</name>
</gene>
<proteinExistence type="predicted"/>
<sequence>MQSISQSRYGGCQKKLRLTGYLLSLTCLGIVADCCTLAKLRCSYPTELVISDNSEVMMDLPRIVLVLGSISTELRCWRPLSLFHSDSSVAMPALTMPELIIV</sequence>
<dbReference type="AlphaFoldDB" id="A0A7J0G4V3"/>
<dbReference type="Proteomes" id="UP000585474">
    <property type="component" value="Unassembled WGS sequence"/>
</dbReference>
<keyword evidence="2" id="KW-1185">Reference proteome</keyword>
<comment type="caution">
    <text evidence="1">The sequence shown here is derived from an EMBL/GenBank/DDBJ whole genome shotgun (WGS) entry which is preliminary data.</text>
</comment>
<evidence type="ECO:0000313" key="1">
    <source>
        <dbReference type="EMBL" id="GFZ05814.1"/>
    </source>
</evidence>
<organism evidence="1 2">
    <name type="scientific">Actinidia rufa</name>
    <dbReference type="NCBI Taxonomy" id="165716"/>
    <lineage>
        <taxon>Eukaryota</taxon>
        <taxon>Viridiplantae</taxon>
        <taxon>Streptophyta</taxon>
        <taxon>Embryophyta</taxon>
        <taxon>Tracheophyta</taxon>
        <taxon>Spermatophyta</taxon>
        <taxon>Magnoliopsida</taxon>
        <taxon>eudicotyledons</taxon>
        <taxon>Gunneridae</taxon>
        <taxon>Pentapetalae</taxon>
        <taxon>asterids</taxon>
        <taxon>Ericales</taxon>
        <taxon>Actinidiaceae</taxon>
        <taxon>Actinidia</taxon>
    </lineage>
</organism>
<reference evidence="1 2" key="1">
    <citation type="submission" date="2019-07" db="EMBL/GenBank/DDBJ databases">
        <title>De Novo Assembly of kiwifruit Actinidia rufa.</title>
        <authorList>
            <person name="Sugita-Konishi S."/>
            <person name="Sato K."/>
            <person name="Mori E."/>
            <person name="Abe Y."/>
            <person name="Kisaki G."/>
            <person name="Hamano K."/>
            <person name="Suezawa K."/>
            <person name="Otani M."/>
            <person name="Fukuda T."/>
            <person name="Manabe T."/>
            <person name="Gomi K."/>
            <person name="Tabuchi M."/>
            <person name="Akimitsu K."/>
            <person name="Kataoka I."/>
        </authorList>
    </citation>
    <scope>NUCLEOTIDE SEQUENCE [LARGE SCALE GENOMIC DNA]</scope>
    <source>
        <strain evidence="2">cv. Fuchu</strain>
    </source>
</reference>
<name>A0A7J0G4V3_9ERIC</name>
<accession>A0A7J0G4V3</accession>
<dbReference type="EMBL" id="BJWL01000017">
    <property type="protein sequence ID" value="GFZ05814.1"/>
    <property type="molecule type" value="Genomic_DNA"/>
</dbReference>